<dbReference type="PANTHER" id="PTHR33558">
    <property type="entry name" value="GLUTAREDOXIN-LIKE PROTEIN C5ORF63 HOMOLOG"/>
    <property type="match status" value="1"/>
</dbReference>
<accession>A0A177TJ88</accession>
<dbReference type="SUPFAM" id="SSF52833">
    <property type="entry name" value="Thioredoxin-like"/>
    <property type="match status" value="1"/>
</dbReference>
<organism evidence="2 3">
    <name type="scientific">Tilletia indica</name>
    <dbReference type="NCBI Taxonomy" id="43049"/>
    <lineage>
        <taxon>Eukaryota</taxon>
        <taxon>Fungi</taxon>
        <taxon>Dikarya</taxon>
        <taxon>Basidiomycota</taxon>
        <taxon>Ustilaginomycotina</taxon>
        <taxon>Exobasidiomycetes</taxon>
        <taxon>Tilletiales</taxon>
        <taxon>Tilletiaceae</taxon>
        <taxon>Tilletia</taxon>
    </lineage>
</organism>
<evidence type="ECO:0000313" key="2">
    <source>
        <dbReference type="EMBL" id="KAE8258336.1"/>
    </source>
</evidence>
<dbReference type="InterPro" id="IPR052565">
    <property type="entry name" value="Glutaredoxin-like_YDR286C"/>
</dbReference>
<keyword evidence="1" id="KW-0813">Transport</keyword>
<evidence type="ECO:0000256" key="1">
    <source>
        <dbReference type="RuleBase" id="RU363082"/>
    </source>
</evidence>
<comment type="similarity">
    <text evidence="1">Belongs to the glutaredoxin family.</text>
</comment>
<dbReference type="EMBL" id="LWDF02000074">
    <property type="protein sequence ID" value="KAE8258336.1"/>
    <property type="molecule type" value="Genomic_DNA"/>
</dbReference>
<dbReference type="AlphaFoldDB" id="A0A177TJ88"/>
<keyword evidence="1" id="KW-0249">Electron transport</keyword>
<evidence type="ECO:0000313" key="3">
    <source>
        <dbReference type="Proteomes" id="UP000077521"/>
    </source>
</evidence>
<comment type="caution">
    <text evidence="2">The sequence shown here is derived from an EMBL/GenBank/DDBJ whole genome shotgun (WGS) entry which is preliminary data.</text>
</comment>
<sequence>MAATRCHTFVRKASNAFLPIVGTNYAGRGAATRTSIMTSHFTALSRYSTGQDSKDKDEHLPVVTIFTGPQCSLCDEMKLELKSVQEKHPFHLKTYNIHDRSLPDQPTWQKKYIFDIPVLHVDGVEVLRHRVTEGGRGKLVQALLREGGMREGEK</sequence>
<dbReference type="InterPro" id="IPR036249">
    <property type="entry name" value="Thioredoxin-like_sf"/>
</dbReference>
<name>A0A177TJ88_9BASI</name>
<reference evidence="2" key="1">
    <citation type="submission" date="2016-04" db="EMBL/GenBank/DDBJ databases">
        <authorList>
            <person name="Nguyen H.D."/>
            <person name="Samba Siva P."/>
            <person name="Cullis J."/>
            <person name="Levesque C.A."/>
            <person name="Hambleton S."/>
        </authorList>
    </citation>
    <scope>NUCLEOTIDE SEQUENCE</scope>
    <source>
        <strain evidence="2">DAOMC 236416</strain>
    </source>
</reference>
<dbReference type="Pfam" id="PF05768">
    <property type="entry name" value="Glrx-like"/>
    <property type="match status" value="1"/>
</dbReference>
<dbReference type="Proteomes" id="UP000077521">
    <property type="component" value="Unassembled WGS sequence"/>
</dbReference>
<gene>
    <name evidence="2" type="ORF">A4X13_0g1763</name>
</gene>
<dbReference type="InterPro" id="IPR008554">
    <property type="entry name" value="Glutaredoxin-like"/>
</dbReference>
<dbReference type="PANTHER" id="PTHR33558:SF1">
    <property type="entry name" value="GLUTAREDOXIN-LIKE PROTEIN C5ORF63 HOMOLOG"/>
    <property type="match status" value="1"/>
</dbReference>
<dbReference type="Gene3D" id="3.40.30.10">
    <property type="entry name" value="Glutaredoxin"/>
    <property type="match status" value="1"/>
</dbReference>
<reference evidence="2" key="2">
    <citation type="journal article" date="2019" name="IMA Fungus">
        <title>Genome sequencing and comparison of five Tilletia species to identify candidate genes for the detection of regulated species infecting wheat.</title>
        <authorList>
            <person name="Nguyen H.D.T."/>
            <person name="Sultana T."/>
            <person name="Kesanakurti P."/>
            <person name="Hambleton S."/>
        </authorList>
    </citation>
    <scope>NUCLEOTIDE SEQUENCE</scope>
    <source>
        <strain evidence="2">DAOMC 236416</strain>
    </source>
</reference>
<protein>
    <recommendedName>
        <fullName evidence="1">Glutaredoxin-like protein</fullName>
    </recommendedName>
</protein>
<keyword evidence="3" id="KW-1185">Reference proteome</keyword>
<proteinExistence type="inferred from homology"/>